<sequence>MSAPPQYNGYPQYPPPPHPNYPQQPEYAGYNPGMQQPQLQYAPQSYPGYPPPQPQLRGTGKVLQAQEEAAVVCLQCLPVVALVASQGAAINVFKTLKYFSN</sequence>
<feature type="region of interest" description="Disordered" evidence="1">
    <location>
        <begin position="1"/>
        <end position="61"/>
    </location>
</feature>
<proteinExistence type="predicted"/>
<dbReference type="WBParaSite" id="MhA1_Contig735.frz3.gene6">
    <property type="protein sequence ID" value="MhA1_Contig735.frz3.gene6"/>
    <property type="gene ID" value="MhA1_Contig735.frz3.gene6"/>
</dbReference>
<dbReference type="Proteomes" id="UP000095281">
    <property type="component" value="Unplaced"/>
</dbReference>
<evidence type="ECO:0000313" key="3">
    <source>
        <dbReference type="WBParaSite" id="MhA1_Contig735.frz3.gene6"/>
    </source>
</evidence>
<protein>
    <submittedName>
        <fullName evidence="3">Rhodopsin</fullName>
    </submittedName>
</protein>
<feature type="compositionally biased region" description="Pro residues" evidence="1">
    <location>
        <begin position="12"/>
        <end position="22"/>
    </location>
</feature>
<name>A0A1I8BX97_MELHA</name>
<organism evidence="2 3">
    <name type="scientific">Meloidogyne hapla</name>
    <name type="common">Root-knot nematode worm</name>
    <dbReference type="NCBI Taxonomy" id="6305"/>
    <lineage>
        <taxon>Eukaryota</taxon>
        <taxon>Metazoa</taxon>
        <taxon>Ecdysozoa</taxon>
        <taxon>Nematoda</taxon>
        <taxon>Chromadorea</taxon>
        <taxon>Rhabditida</taxon>
        <taxon>Tylenchina</taxon>
        <taxon>Tylenchomorpha</taxon>
        <taxon>Tylenchoidea</taxon>
        <taxon>Meloidogynidae</taxon>
        <taxon>Meloidogyninae</taxon>
        <taxon>Meloidogyne</taxon>
    </lineage>
</organism>
<dbReference type="AlphaFoldDB" id="A0A1I8BX97"/>
<keyword evidence="2" id="KW-1185">Reference proteome</keyword>
<evidence type="ECO:0000313" key="2">
    <source>
        <dbReference type="Proteomes" id="UP000095281"/>
    </source>
</evidence>
<accession>A0A1I8BX97</accession>
<reference evidence="3" key="1">
    <citation type="submission" date="2016-11" db="UniProtKB">
        <authorList>
            <consortium name="WormBaseParasite"/>
        </authorList>
    </citation>
    <scope>IDENTIFICATION</scope>
</reference>
<feature type="compositionally biased region" description="Low complexity" evidence="1">
    <location>
        <begin position="1"/>
        <end position="11"/>
    </location>
</feature>
<evidence type="ECO:0000256" key="1">
    <source>
        <dbReference type="SAM" id="MobiDB-lite"/>
    </source>
</evidence>